<evidence type="ECO:0000313" key="1">
    <source>
        <dbReference type="EMBL" id="KDN95686.1"/>
    </source>
</evidence>
<comment type="caution">
    <text evidence="1">The sequence shown here is derived from an EMBL/GenBank/DDBJ whole genome shotgun (WGS) entry which is preliminary data.</text>
</comment>
<gene>
    <name evidence="1" type="ORF">EI16_05145</name>
</gene>
<organism evidence="1 2">
    <name type="scientific">Hydrogenovibrio marinus</name>
    <dbReference type="NCBI Taxonomy" id="28885"/>
    <lineage>
        <taxon>Bacteria</taxon>
        <taxon>Pseudomonadati</taxon>
        <taxon>Pseudomonadota</taxon>
        <taxon>Gammaproteobacteria</taxon>
        <taxon>Thiotrichales</taxon>
        <taxon>Piscirickettsiaceae</taxon>
        <taxon>Hydrogenovibrio</taxon>
    </lineage>
</organism>
<evidence type="ECO:0000313" key="2">
    <source>
        <dbReference type="Proteomes" id="UP000027341"/>
    </source>
</evidence>
<dbReference type="AlphaFoldDB" id="A0A066ZZD6"/>
<dbReference type="Proteomes" id="UP000027341">
    <property type="component" value="Unassembled WGS sequence"/>
</dbReference>
<accession>A0A066ZZD6</accession>
<name>A0A066ZZD6_HYDMR</name>
<dbReference type="STRING" id="28885.EI16_05145"/>
<reference evidence="1 2" key="1">
    <citation type="submission" date="2014-04" db="EMBL/GenBank/DDBJ databases">
        <title>Draft genome sequence of Hydrogenovibrio marinus MH-110, a model organism for aerobic H2 metabolism.</title>
        <authorList>
            <person name="Cha H.J."/>
            <person name="Jo B.H."/>
            <person name="Hwang B.H."/>
        </authorList>
    </citation>
    <scope>NUCLEOTIDE SEQUENCE [LARGE SCALE GENOMIC DNA]</scope>
    <source>
        <strain evidence="1 2">MH-110</strain>
    </source>
</reference>
<protein>
    <submittedName>
        <fullName evidence="1">Uncharacterized protein</fullName>
    </submittedName>
</protein>
<dbReference type="RefSeq" id="WP_155837668.1">
    <property type="nucleotide sequence ID" value="NZ_AP020335.1"/>
</dbReference>
<keyword evidence="2" id="KW-1185">Reference proteome</keyword>
<sequence>MHYKRHAKEVVVRFKRMLEPEQVDTISEEHFEELETLIAAALGVVDSQCKHEIAQKVALLAKSLKHEAEHVDTHYLEDMDLNGILKDD</sequence>
<proteinExistence type="predicted"/>
<dbReference type="EMBL" id="JMIU01000001">
    <property type="protein sequence ID" value="KDN95686.1"/>
    <property type="molecule type" value="Genomic_DNA"/>
</dbReference>